<keyword evidence="3" id="KW-1185">Reference proteome</keyword>
<accession>A0A5D0NC97</accession>
<proteinExistence type="predicted"/>
<evidence type="ECO:0000313" key="3">
    <source>
        <dbReference type="Proteomes" id="UP000323380"/>
    </source>
</evidence>
<evidence type="ECO:0000256" key="1">
    <source>
        <dbReference type="SAM" id="MobiDB-lite"/>
    </source>
</evidence>
<dbReference type="SUPFAM" id="SSF69304">
    <property type="entry name" value="Tricorn protease N-terminal domain"/>
    <property type="match status" value="1"/>
</dbReference>
<dbReference type="Proteomes" id="UP000323380">
    <property type="component" value="Unassembled WGS sequence"/>
</dbReference>
<protein>
    <submittedName>
        <fullName evidence="2">Uncharacterized protein</fullName>
    </submittedName>
</protein>
<feature type="compositionally biased region" description="Polar residues" evidence="1">
    <location>
        <begin position="12"/>
        <end position="22"/>
    </location>
</feature>
<sequence length="227" mass="24304">MVDADGTLWTHDPQSGQPSEQVDSPGRLTRVAVGGGAVWCVEDDGALWSYRPSAGSWTKATPHRESDGGAFELSAIDVAGDFFRAWVVEDKGSGAGWFWSTADGVTFTFGDAFGFKRISVGQSPGAALGDVWLVDLLDRVVGFEYTAGDVQTGFDTNARQMADVAAAFNGDVWLVGIDGSAWKTSDRGNTFLKTGDGFVAITADWTPWALKADGTLWGWFEEPPDPH</sequence>
<dbReference type="EMBL" id="VSFG01000009">
    <property type="protein sequence ID" value="TYB41815.1"/>
    <property type="molecule type" value="Genomic_DNA"/>
</dbReference>
<comment type="caution">
    <text evidence="2">The sequence shown here is derived from an EMBL/GenBank/DDBJ whole genome shotgun (WGS) entry which is preliminary data.</text>
</comment>
<organism evidence="2 3">
    <name type="scientific">Actinomadura chibensis</name>
    <dbReference type="NCBI Taxonomy" id="392828"/>
    <lineage>
        <taxon>Bacteria</taxon>
        <taxon>Bacillati</taxon>
        <taxon>Actinomycetota</taxon>
        <taxon>Actinomycetes</taxon>
        <taxon>Streptosporangiales</taxon>
        <taxon>Thermomonosporaceae</taxon>
        <taxon>Actinomadura</taxon>
    </lineage>
</organism>
<name>A0A5D0NC97_9ACTN</name>
<reference evidence="2 3" key="1">
    <citation type="submission" date="2019-08" db="EMBL/GenBank/DDBJ databases">
        <title>Actinomadura sp. nov. CYP1-5 isolated from mountain soil.</title>
        <authorList>
            <person name="Songsumanus A."/>
            <person name="Kuncharoen N."/>
            <person name="Kudo T."/>
            <person name="Yuki M."/>
            <person name="Igarashi Y."/>
            <person name="Tanasupawat S."/>
        </authorList>
    </citation>
    <scope>NUCLEOTIDE SEQUENCE [LARGE SCALE GENOMIC DNA]</scope>
    <source>
        <strain evidence="2 3">JCM 14158</strain>
    </source>
</reference>
<evidence type="ECO:0000313" key="2">
    <source>
        <dbReference type="EMBL" id="TYB41815.1"/>
    </source>
</evidence>
<gene>
    <name evidence="2" type="ORF">FXF69_33305</name>
</gene>
<feature type="region of interest" description="Disordered" evidence="1">
    <location>
        <begin position="1"/>
        <end position="26"/>
    </location>
</feature>
<dbReference type="RefSeq" id="WP_148344682.1">
    <property type="nucleotide sequence ID" value="NZ_VSFG01000009.1"/>
</dbReference>
<dbReference type="AlphaFoldDB" id="A0A5D0NC97"/>